<dbReference type="InterPro" id="IPR017907">
    <property type="entry name" value="Znf_RING_CS"/>
</dbReference>
<proteinExistence type="predicted"/>
<dbReference type="SMART" id="SM00184">
    <property type="entry name" value="RING"/>
    <property type="match status" value="1"/>
</dbReference>
<accession>A0ABQ8UTY5</accession>
<feature type="coiled-coil region" evidence="5">
    <location>
        <begin position="92"/>
        <end position="122"/>
    </location>
</feature>
<evidence type="ECO:0000256" key="2">
    <source>
        <dbReference type="ARBA" id="ARBA00022771"/>
    </source>
</evidence>
<dbReference type="InterPro" id="IPR001841">
    <property type="entry name" value="Znf_RING"/>
</dbReference>
<dbReference type="PANTHER" id="PTHR22791">
    <property type="entry name" value="RING-TYPE DOMAIN-CONTAINING PROTEIN"/>
    <property type="match status" value="1"/>
</dbReference>
<sequence length="630" mass="68989">MSGGVPCCHICEEAFDLAEHDPVVLFCGHTFCRNCMCQLALKNPDHPVLDCPECRTPTPVPRPFDPACFRRNFGLADMLPGAHGKKHPRDPADTLHDLTARVQEKIEKLQRAKDEAAALTLDAVVHQVGVLGIAMHGLVDDYCRELNEAARAKAPEVEQSIRAAGAHIQELREALAPPPAKMPRPDEAIGKLQALLDAPVEVKGFDVDLKPPTADLLDDLNRVDVKRLLPREEEKKEEEEPPLVFANPEVAVALRVLSAIPPGLCSLSSTAHANCLPLFLPPAQANSRPCKFFPSSRPCKIPPMQILVSPCFCLPPMQIPDANSCLPVSSSRPCKMSPFPPPAHAARPLTRTRILAWCRRLIDGGAPADGSCPAAMLADLLEHPAFAGDHLAMRVILEAIAASTAPVRSRRKNVAARPLLILLNHCPPDLLDALVRAIFIVSPTWEPGMLPNWLELRRLIESPASRENPILLGDLLGLLCAQLAKQQWDLPEYRECAQLLAHLILSPDFLTNYYVQVSFVLALPLLAEAWKKKLFSRPFYPEISAAFRVFAFLIVQLLRDDEAMSIPQLSEALLGTALNLGRRDPVFKGTLIDAGLTGMYDRLLNHPTITANAAQGKTLAQLIGLFAPEP</sequence>
<reference evidence="7" key="1">
    <citation type="journal article" date="2022" name="bioRxiv">
        <title>Genomics of Preaxostyla Flagellates Illuminates Evolutionary Transitions and the Path Towards Mitochondrial Loss.</title>
        <authorList>
            <person name="Novak L.V.F."/>
            <person name="Treitli S.C."/>
            <person name="Pyrih J."/>
            <person name="Halakuc P."/>
            <person name="Pipaliya S.V."/>
            <person name="Vacek V."/>
            <person name="Brzon O."/>
            <person name="Soukal P."/>
            <person name="Eme L."/>
            <person name="Dacks J.B."/>
            <person name="Karnkowska A."/>
            <person name="Elias M."/>
            <person name="Hampl V."/>
        </authorList>
    </citation>
    <scope>NUCLEOTIDE SEQUENCE</scope>
    <source>
        <strain evidence="7">RCP-MX</strain>
    </source>
</reference>
<dbReference type="InterPro" id="IPR027370">
    <property type="entry name" value="Znf-RING_euk"/>
</dbReference>
<dbReference type="Pfam" id="PF13445">
    <property type="entry name" value="zf-RING_UBOX"/>
    <property type="match status" value="1"/>
</dbReference>
<evidence type="ECO:0000256" key="1">
    <source>
        <dbReference type="ARBA" id="ARBA00022723"/>
    </source>
</evidence>
<keyword evidence="2 4" id="KW-0863">Zinc-finger</keyword>
<keyword evidence="5" id="KW-0175">Coiled coil</keyword>
<protein>
    <recommendedName>
        <fullName evidence="6">RING-type domain-containing protein</fullName>
    </recommendedName>
</protein>
<dbReference type="PROSITE" id="PS00518">
    <property type="entry name" value="ZF_RING_1"/>
    <property type="match status" value="1"/>
</dbReference>
<feature type="domain" description="RING-type" evidence="6">
    <location>
        <begin position="8"/>
        <end position="55"/>
    </location>
</feature>
<evidence type="ECO:0000256" key="5">
    <source>
        <dbReference type="SAM" id="Coils"/>
    </source>
</evidence>
<evidence type="ECO:0000313" key="8">
    <source>
        <dbReference type="Proteomes" id="UP001141327"/>
    </source>
</evidence>
<dbReference type="InterPro" id="IPR013083">
    <property type="entry name" value="Znf_RING/FYVE/PHD"/>
</dbReference>
<name>A0ABQ8UTY5_9EUKA</name>
<keyword evidence="8" id="KW-1185">Reference proteome</keyword>
<dbReference type="EMBL" id="JAPMOS010000009">
    <property type="protein sequence ID" value="KAJ4461015.1"/>
    <property type="molecule type" value="Genomic_DNA"/>
</dbReference>
<dbReference type="InterPro" id="IPR051435">
    <property type="entry name" value="RING_finger_E3_ubiq-ligases"/>
</dbReference>
<keyword evidence="1" id="KW-0479">Metal-binding</keyword>
<organism evidence="7 8">
    <name type="scientific">Paratrimastix pyriformis</name>
    <dbReference type="NCBI Taxonomy" id="342808"/>
    <lineage>
        <taxon>Eukaryota</taxon>
        <taxon>Metamonada</taxon>
        <taxon>Preaxostyla</taxon>
        <taxon>Paratrimastigidae</taxon>
        <taxon>Paratrimastix</taxon>
    </lineage>
</organism>
<evidence type="ECO:0000259" key="6">
    <source>
        <dbReference type="PROSITE" id="PS50089"/>
    </source>
</evidence>
<comment type="caution">
    <text evidence="7">The sequence shown here is derived from an EMBL/GenBank/DDBJ whole genome shotgun (WGS) entry which is preliminary data.</text>
</comment>
<evidence type="ECO:0000256" key="4">
    <source>
        <dbReference type="PROSITE-ProRule" id="PRU00175"/>
    </source>
</evidence>
<dbReference type="Gene3D" id="3.30.40.10">
    <property type="entry name" value="Zinc/RING finger domain, C3HC4 (zinc finger)"/>
    <property type="match status" value="1"/>
</dbReference>
<gene>
    <name evidence="7" type="ORF">PAPYR_2451</name>
</gene>
<evidence type="ECO:0000313" key="7">
    <source>
        <dbReference type="EMBL" id="KAJ4461015.1"/>
    </source>
</evidence>
<keyword evidence="3" id="KW-0862">Zinc</keyword>
<evidence type="ECO:0000256" key="3">
    <source>
        <dbReference type="ARBA" id="ARBA00022833"/>
    </source>
</evidence>
<dbReference type="PANTHER" id="PTHR22791:SF6">
    <property type="entry name" value="RING-TYPE DOMAIN-CONTAINING PROTEIN"/>
    <property type="match status" value="1"/>
</dbReference>
<dbReference type="Proteomes" id="UP001141327">
    <property type="component" value="Unassembled WGS sequence"/>
</dbReference>
<dbReference type="PROSITE" id="PS50089">
    <property type="entry name" value="ZF_RING_2"/>
    <property type="match status" value="1"/>
</dbReference>
<dbReference type="SUPFAM" id="SSF57850">
    <property type="entry name" value="RING/U-box"/>
    <property type="match status" value="1"/>
</dbReference>